<dbReference type="Proteomes" id="UP000604898">
    <property type="component" value="Unassembled WGS sequence"/>
</dbReference>
<protein>
    <submittedName>
        <fullName evidence="3">CYTH domain-containing protein</fullName>
    </submittedName>
</protein>
<keyword evidence="4" id="KW-1185">Reference proteome</keyword>
<evidence type="ECO:0000313" key="3">
    <source>
        <dbReference type="EMBL" id="MBL4912724.1"/>
    </source>
</evidence>
<dbReference type="InterPro" id="IPR023577">
    <property type="entry name" value="CYTH_domain"/>
</dbReference>
<evidence type="ECO:0000313" key="4">
    <source>
        <dbReference type="Proteomes" id="UP000604898"/>
    </source>
</evidence>
<dbReference type="PROSITE" id="PS51708">
    <property type="entry name" value="CHAD"/>
    <property type="match status" value="1"/>
</dbReference>
<evidence type="ECO:0000259" key="2">
    <source>
        <dbReference type="PROSITE" id="PS51708"/>
    </source>
</evidence>
<dbReference type="Pfam" id="PF01928">
    <property type="entry name" value="CYTH"/>
    <property type="match status" value="1"/>
</dbReference>
<feature type="domain" description="CHAD" evidence="2">
    <location>
        <begin position="219"/>
        <end position="474"/>
    </location>
</feature>
<sequence>MEAEIELKLFFNENQKKSLINLLDSLPNCDSKGVEKLTNSYFDTPGLTLRKWDMGLRIRGVNDHLEQTIKTAGQVVGGIHSRPEFNVDIDQDFPKLNLFPNEIWPAESNIDQVQSELYCLFNTDFERQSWHIFVDDSLVEVALDVGEIRVDDSFDPICELEFELLAGDTGALLTLASLVSREIPVRLGKASKAQRGYQLAGQSSLETIEALRFIEIDPQQSLKQVAVNLLAVGLDRWQTIEALILAPNQSVMALPMLSYRLRACIRLLKSTLKQFGLLEDSFQSDFDCIEQRLNFIEEGLSLNSIIENNAALVAKLPMHQALVDVAMAKIEQLNIIGQVEQLISDICYGRLQVHLVSLLMQLNDGEVLIDKGLDLRSFADKMQENSWQKILDVMPLDNQLSSADYLSVAKALDDSIFVGVAYGGLYSEKSRDQFRAPWQDLALGIRTLAAYRQLKLISEAAYLDISDWLENKEQSLVQAMEFSRLSAMRSEPYWR</sequence>
<dbReference type="InterPro" id="IPR039013">
    <property type="entry name" value="YgiF"/>
</dbReference>
<dbReference type="InterPro" id="IPR033469">
    <property type="entry name" value="CYTH-like_dom_sf"/>
</dbReference>
<evidence type="ECO:0000259" key="1">
    <source>
        <dbReference type="PROSITE" id="PS51707"/>
    </source>
</evidence>
<proteinExistence type="predicted"/>
<reference evidence="3 4" key="1">
    <citation type="submission" date="2021-01" db="EMBL/GenBank/DDBJ databases">
        <title>Genome sequence of Shewanella schlegeliana JCM 11561.</title>
        <authorList>
            <person name="Zhang H."/>
            <person name="Li C."/>
        </authorList>
    </citation>
    <scope>NUCLEOTIDE SEQUENCE [LARGE SCALE GENOMIC DNA]</scope>
    <source>
        <strain evidence="3 4">JCM 11561</strain>
    </source>
</reference>
<dbReference type="PROSITE" id="PS51707">
    <property type="entry name" value="CYTH"/>
    <property type="match status" value="1"/>
</dbReference>
<organism evidence="3 4">
    <name type="scientific">Shewanella schlegeliana</name>
    <dbReference type="NCBI Taxonomy" id="190308"/>
    <lineage>
        <taxon>Bacteria</taxon>
        <taxon>Pseudomonadati</taxon>
        <taxon>Pseudomonadota</taxon>
        <taxon>Gammaproteobacteria</taxon>
        <taxon>Alteromonadales</taxon>
        <taxon>Shewanellaceae</taxon>
        <taxon>Shewanella</taxon>
    </lineage>
</organism>
<dbReference type="PANTHER" id="PTHR39569:SF1">
    <property type="entry name" value="INORGANIC TRIPHOSPHATASE"/>
    <property type="match status" value="1"/>
</dbReference>
<dbReference type="PANTHER" id="PTHR39569">
    <property type="entry name" value="INORGANIC TRIPHOSPHATASE"/>
    <property type="match status" value="1"/>
</dbReference>
<dbReference type="SUPFAM" id="SSF55154">
    <property type="entry name" value="CYTH-like phosphatases"/>
    <property type="match status" value="1"/>
</dbReference>
<feature type="domain" description="CYTH" evidence="1">
    <location>
        <begin position="2"/>
        <end position="203"/>
    </location>
</feature>
<comment type="caution">
    <text evidence="3">The sequence shown here is derived from an EMBL/GenBank/DDBJ whole genome shotgun (WGS) entry which is preliminary data.</text>
</comment>
<gene>
    <name evidence="3" type="ORF">JMA39_06160</name>
</gene>
<accession>A0ABS1SXX9</accession>
<dbReference type="RefSeq" id="WP_202720960.1">
    <property type="nucleotide sequence ID" value="NZ_BPEX01000012.1"/>
</dbReference>
<dbReference type="Gene3D" id="2.40.320.10">
    <property type="entry name" value="Hypothetical Protein Pfu-838710-001"/>
    <property type="match status" value="1"/>
</dbReference>
<dbReference type="InterPro" id="IPR007899">
    <property type="entry name" value="CHAD_dom"/>
</dbReference>
<dbReference type="CDD" id="cd07756">
    <property type="entry name" value="CYTH-like_Pase_CHAD"/>
    <property type="match status" value="1"/>
</dbReference>
<dbReference type="EMBL" id="JAESVD010000003">
    <property type="protein sequence ID" value="MBL4912724.1"/>
    <property type="molecule type" value="Genomic_DNA"/>
</dbReference>
<name>A0ABS1SXX9_9GAMM</name>
<dbReference type="SMART" id="SM01118">
    <property type="entry name" value="CYTH"/>
    <property type="match status" value="1"/>
</dbReference>